<evidence type="ECO:0000313" key="3">
    <source>
        <dbReference type="EMBL" id="OZI37565.1"/>
    </source>
</evidence>
<reference evidence="4" key="1">
    <citation type="submission" date="2017-05" db="EMBL/GenBank/DDBJ databases">
        <title>Complete and WGS of Bordetella genogroups.</title>
        <authorList>
            <person name="Spilker T."/>
            <person name="Lipuma J."/>
        </authorList>
    </citation>
    <scope>NUCLEOTIDE SEQUENCE [LARGE SCALE GENOMIC DNA]</scope>
    <source>
        <strain evidence="4">AU16122</strain>
    </source>
</reference>
<keyword evidence="1" id="KW-0812">Transmembrane</keyword>
<name>A0A261SK68_9BORD</name>
<accession>A0A261SK68</accession>
<feature type="transmembrane region" description="Helical" evidence="1">
    <location>
        <begin position="90"/>
        <end position="110"/>
    </location>
</feature>
<proteinExistence type="predicted"/>
<keyword evidence="1" id="KW-0472">Membrane</keyword>
<gene>
    <name evidence="3" type="ORF">CAL29_03940</name>
</gene>
<dbReference type="Pfam" id="PF14317">
    <property type="entry name" value="YcxB"/>
    <property type="match status" value="1"/>
</dbReference>
<protein>
    <recommendedName>
        <fullName evidence="2">YcxB-like C-terminal domain-containing protein</fullName>
    </recommendedName>
</protein>
<evidence type="ECO:0000313" key="4">
    <source>
        <dbReference type="Proteomes" id="UP000216020"/>
    </source>
</evidence>
<feature type="domain" description="YcxB-like C-terminal" evidence="2">
    <location>
        <begin position="133"/>
        <end position="191"/>
    </location>
</feature>
<dbReference type="Proteomes" id="UP000216020">
    <property type="component" value="Unassembled WGS sequence"/>
</dbReference>
<evidence type="ECO:0000259" key="2">
    <source>
        <dbReference type="Pfam" id="PF14317"/>
    </source>
</evidence>
<feature type="transmembrane region" description="Helical" evidence="1">
    <location>
        <begin position="67"/>
        <end position="84"/>
    </location>
</feature>
<sequence>MPLTSVCCVAIQRYTRLIEWPAPPRLFAYRMFMPATPPSYTVTYTERMVRDAVRTYVWRRGILGRKLLWILEIALLVLLVHGLATRPADWSLGVLACAVLLPPIFIATLWRAHHRNTVGKFHRLALPTAQIDFQDDGLGLRSDLGAACLQWPAITEIWERPGYWMIFTGPAQFMTLPTASIPDSALEFLRAKVGSGRRPA</sequence>
<keyword evidence="1" id="KW-1133">Transmembrane helix</keyword>
<evidence type="ECO:0000256" key="1">
    <source>
        <dbReference type="SAM" id="Phobius"/>
    </source>
</evidence>
<organism evidence="3 4">
    <name type="scientific">Bordetella genomosp. 10</name>
    <dbReference type="NCBI Taxonomy" id="1416804"/>
    <lineage>
        <taxon>Bacteria</taxon>
        <taxon>Pseudomonadati</taxon>
        <taxon>Pseudomonadota</taxon>
        <taxon>Betaproteobacteria</taxon>
        <taxon>Burkholderiales</taxon>
        <taxon>Alcaligenaceae</taxon>
        <taxon>Bordetella</taxon>
    </lineage>
</organism>
<comment type="caution">
    <text evidence="3">The sequence shown here is derived from an EMBL/GenBank/DDBJ whole genome shotgun (WGS) entry which is preliminary data.</text>
</comment>
<dbReference type="EMBL" id="NEVM01000001">
    <property type="protein sequence ID" value="OZI37565.1"/>
    <property type="molecule type" value="Genomic_DNA"/>
</dbReference>
<dbReference type="InterPro" id="IPR025588">
    <property type="entry name" value="YcxB-like_C"/>
</dbReference>
<keyword evidence="4" id="KW-1185">Reference proteome</keyword>
<dbReference type="AlphaFoldDB" id="A0A261SK68"/>